<dbReference type="EMBL" id="BKCP01009737">
    <property type="protein sequence ID" value="GER51587.1"/>
    <property type="molecule type" value="Genomic_DNA"/>
</dbReference>
<name>A0A5A7R4D9_STRAF</name>
<evidence type="ECO:0000259" key="5">
    <source>
        <dbReference type="Pfam" id="PF00707"/>
    </source>
</evidence>
<feature type="domain" description="Translation initiation factor 3 N-terminal" evidence="6">
    <location>
        <begin position="82"/>
        <end position="147"/>
    </location>
</feature>
<evidence type="ECO:0000256" key="4">
    <source>
        <dbReference type="SAM" id="MobiDB-lite"/>
    </source>
</evidence>
<comment type="caution">
    <text evidence="7">The sequence shown here is derived from an EMBL/GenBank/DDBJ whole genome shotgun (WGS) entry which is preliminary data.</text>
</comment>
<evidence type="ECO:0000256" key="1">
    <source>
        <dbReference type="ARBA" id="ARBA00005439"/>
    </source>
</evidence>
<dbReference type="GO" id="GO:0032790">
    <property type="term" value="P:ribosome disassembly"/>
    <property type="evidence" value="ECO:0007669"/>
    <property type="project" value="TreeGrafter"/>
</dbReference>
<dbReference type="PANTHER" id="PTHR10938">
    <property type="entry name" value="TRANSLATION INITIATION FACTOR IF-3"/>
    <property type="match status" value="1"/>
</dbReference>
<dbReference type="NCBIfam" id="TIGR00168">
    <property type="entry name" value="infC"/>
    <property type="match status" value="1"/>
</dbReference>
<dbReference type="Proteomes" id="UP000325081">
    <property type="component" value="Unassembled WGS sequence"/>
</dbReference>
<dbReference type="SUPFAM" id="SSF55200">
    <property type="entry name" value="Translation initiation factor IF3, C-terminal domain"/>
    <property type="match status" value="1"/>
</dbReference>
<proteinExistence type="inferred from homology"/>
<feature type="domain" description="Translation initiation factor 3 C-terminal" evidence="5">
    <location>
        <begin position="181"/>
        <end position="256"/>
    </location>
</feature>
<dbReference type="InterPro" id="IPR019814">
    <property type="entry name" value="Translation_initiation_fac_3_N"/>
</dbReference>
<dbReference type="Gene3D" id="3.10.20.80">
    <property type="entry name" value="Translation initiation factor 3 (IF-3), N-terminal domain"/>
    <property type="match status" value="1"/>
</dbReference>
<feature type="region of interest" description="Disordered" evidence="4">
    <location>
        <begin position="260"/>
        <end position="283"/>
    </location>
</feature>
<dbReference type="Pfam" id="PF05198">
    <property type="entry name" value="IF3_N"/>
    <property type="match status" value="1"/>
</dbReference>
<evidence type="ECO:0000256" key="2">
    <source>
        <dbReference type="ARBA" id="ARBA00022540"/>
    </source>
</evidence>
<accession>A0A5A7R4D9</accession>
<gene>
    <name evidence="7" type="ORF">STAS_28980</name>
</gene>
<dbReference type="SUPFAM" id="SSF54364">
    <property type="entry name" value="Translation initiation factor IF3, N-terminal domain"/>
    <property type="match status" value="1"/>
</dbReference>
<dbReference type="Gene3D" id="3.30.110.10">
    <property type="entry name" value="Translation initiation factor 3 (IF-3), C-terminal domain"/>
    <property type="match status" value="1"/>
</dbReference>
<keyword evidence="2 7" id="KW-0396">Initiation factor</keyword>
<dbReference type="GO" id="GO:0043022">
    <property type="term" value="F:ribosome binding"/>
    <property type="evidence" value="ECO:0007669"/>
    <property type="project" value="TreeGrafter"/>
</dbReference>
<comment type="similarity">
    <text evidence="1">Belongs to the IF-3 family.</text>
</comment>
<dbReference type="InterPro" id="IPR001288">
    <property type="entry name" value="Translation_initiation_fac_3"/>
</dbReference>
<evidence type="ECO:0000313" key="7">
    <source>
        <dbReference type="EMBL" id="GER51587.1"/>
    </source>
</evidence>
<keyword evidence="8" id="KW-1185">Reference proteome</keyword>
<feature type="compositionally biased region" description="Basic and acidic residues" evidence="4">
    <location>
        <begin position="262"/>
        <end position="271"/>
    </location>
</feature>
<evidence type="ECO:0000313" key="8">
    <source>
        <dbReference type="Proteomes" id="UP000325081"/>
    </source>
</evidence>
<dbReference type="GO" id="GO:0003743">
    <property type="term" value="F:translation initiation factor activity"/>
    <property type="evidence" value="ECO:0007669"/>
    <property type="project" value="UniProtKB-KW"/>
</dbReference>
<dbReference type="Pfam" id="PF00707">
    <property type="entry name" value="IF3_C"/>
    <property type="match status" value="1"/>
</dbReference>
<keyword evidence="3" id="KW-0648">Protein biosynthesis</keyword>
<dbReference type="InterPro" id="IPR036787">
    <property type="entry name" value="T_IF-3_N_sf"/>
</dbReference>
<evidence type="ECO:0000256" key="3">
    <source>
        <dbReference type="ARBA" id="ARBA00022917"/>
    </source>
</evidence>
<reference evidence="8" key="1">
    <citation type="journal article" date="2019" name="Curr. Biol.">
        <title>Genome Sequence of Striga asiatica Provides Insight into the Evolution of Plant Parasitism.</title>
        <authorList>
            <person name="Yoshida S."/>
            <person name="Kim S."/>
            <person name="Wafula E.K."/>
            <person name="Tanskanen J."/>
            <person name="Kim Y.M."/>
            <person name="Honaas L."/>
            <person name="Yang Z."/>
            <person name="Spallek T."/>
            <person name="Conn C.E."/>
            <person name="Ichihashi Y."/>
            <person name="Cheong K."/>
            <person name="Cui S."/>
            <person name="Der J.P."/>
            <person name="Gundlach H."/>
            <person name="Jiao Y."/>
            <person name="Hori C."/>
            <person name="Ishida J.K."/>
            <person name="Kasahara H."/>
            <person name="Kiba T."/>
            <person name="Kim M.S."/>
            <person name="Koo N."/>
            <person name="Laohavisit A."/>
            <person name="Lee Y.H."/>
            <person name="Lumba S."/>
            <person name="McCourt P."/>
            <person name="Mortimer J.C."/>
            <person name="Mutuku J.M."/>
            <person name="Nomura T."/>
            <person name="Sasaki-Sekimoto Y."/>
            <person name="Seto Y."/>
            <person name="Wang Y."/>
            <person name="Wakatake T."/>
            <person name="Sakakibara H."/>
            <person name="Demura T."/>
            <person name="Yamaguchi S."/>
            <person name="Yoneyama K."/>
            <person name="Manabe R.I."/>
            <person name="Nelson D.C."/>
            <person name="Schulman A.H."/>
            <person name="Timko M.P."/>
            <person name="dePamphilis C.W."/>
            <person name="Choi D."/>
            <person name="Shirasu K."/>
        </authorList>
    </citation>
    <scope>NUCLEOTIDE SEQUENCE [LARGE SCALE GENOMIC DNA]</scope>
    <source>
        <strain evidence="8">cv. UVA1</strain>
    </source>
</reference>
<dbReference type="OrthoDB" id="21573at2759"/>
<dbReference type="GO" id="GO:0005737">
    <property type="term" value="C:cytoplasm"/>
    <property type="evidence" value="ECO:0007669"/>
    <property type="project" value="UniProtKB-ARBA"/>
</dbReference>
<protein>
    <submittedName>
        <fullName evidence="7">Translation initiation factor IF-3</fullName>
    </submittedName>
</protein>
<dbReference type="PANTHER" id="PTHR10938:SF0">
    <property type="entry name" value="TRANSLATION INITIATION FACTOR IF-3, MITOCHONDRIAL"/>
    <property type="match status" value="1"/>
</dbReference>
<organism evidence="7 8">
    <name type="scientific">Striga asiatica</name>
    <name type="common">Asiatic witchweed</name>
    <name type="synonym">Buchnera asiatica</name>
    <dbReference type="NCBI Taxonomy" id="4170"/>
    <lineage>
        <taxon>Eukaryota</taxon>
        <taxon>Viridiplantae</taxon>
        <taxon>Streptophyta</taxon>
        <taxon>Embryophyta</taxon>
        <taxon>Tracheophyta</taxon>
        <taxon>Spermatophyta</taxon>
        <taxon>Magnoliopsida</taxon>
        <taxon>eudicotyledons</taxon>
        <taxon>Gunneridae</taxon>
        <taxon>Pentapetalae</taxon>
        <taxon>asterids</taxon>
        <taxon>lamiids</taxon>
        <taxon>Lamiales</taxon>
        <taxon>Orobanchaceae</taxon>
        <taxon>Buchnereae</taxon>
        <taxon>Striga</taxon>
    </lineage>
</organism>
<dbReference type="InterPro" id="IPR019815">
    <property type="entry name" value="Translation_initiation_fac_3_C"/>
</dbReference>
<dbReference type="AlphaFoldDB" id="A0A5A7R4D9"/>
<sequence>MAGLTSTFHHPCKSNLCKPLKPLSFHLRIFSLRISAPTTGGCLSNSTIRTTISARYGRGGTFQRSQPSYEDDDDDEALDISSISSDTVRLIDEQQKMVGIIPKDQAVQMANDAKLQLVILSPDADPPVVKIMNYDKYRYKLQKKTRDQQKKTGRMELKELKMGHENLIFHIPDSLYPSGSYNIDVHDYSVRLKAAQKFLKDGDKVKVIVNLKGREKEFRNNAIELVRRFQSDVGELAVEEAKDFRQKNIFMILSPNKAVVQKPREPPKKNDNAVANEVSASVN</sequence>
<evidence type="ECO:0000259" key="6">
    <source>
        <dbReference type="Pfam" id="PF05198"/>
    </source>
</evidence>
<dbReference type="InterPro" id="IPR036788">
    <property type="entry name" value="T_IF-3_C_sf"/>
</dbReference>